<name>A0ABT2YZB4_9RHOB</name>
<proteinExistence type="predicted"/>
<dbReference type="PANTHER" id="PTHR34475">
    <property type="match status" value="1"/>
</dbReference>
<dbReference type="PANTHER" id="PTHR34475:SF1">
    <property type="entry name" value="CYTOSKELETON PROTEIN RODZ"/>
    <property type="match status" value="1"/>
</dbReference>
<dbReference type="InterPro" id="IPR010982">
    <property type="entry name" value="Lambda_DNA-bd_dom_sf"/>
</dbReference>
<evidence type="ECO:0000256" key="1">
    <source>
        <dbReference type="SAM" id="MobiDB-lite"/>
    </source>
</evidence>
<comment type="caution">
    <text evidence="3">The sequence shown here is derived from an EMBL/GenBank/DDBJ whole genome shotgun (WGS) entry which is preliminary data.</text>
</comment>
<organism evidence="3 4">
    <name type="scientific">Albidovulum sediminicola</name>
    <dbReference type="NCBI Taxonomy" id="2984331"/>
    <lineage>
        <taxon>Bacteria</taxon>
        <taxon>Pseudomonadati</taxon>
        <taxon>Pseudomonadota</taxon>
        <taxon>Alphaproteobacteria</taxon>
        <taxon>Rhodobacterales</taxon>
        <taxon>Paracoccaceae</taxon>
        <taxon>Albidovulum</taxon>
    </lineage>
</organism>
<evidence type="ECO:0000259" key="2">
    <source>
        <dbReference type="Pfam" id="PF13464"/>
    </source>
</evidence>
<sequence length="407" mass="42283">MIGRRVHPSTQEADKPKGFDDYDLRLGDVMRGERATLAKSLLDVQRELKIKASYIAAIENADASAFETPGFVAGYVRSYARYLGLDPEWAYARFCVEAKFAVHHGMSPAASGPKPRPQRAPREGSDALAAPSVPFSPRGEAILSNIQPGALGSITVLLALIAGIGYGGWSLLQEVQRVQLAPVEQAPGIVAELDPLATAGAARSGQSMAQTLDIAGLPGSDGPTSPEIYDRLYRPEALDVPVLVARDGPIAAIDPRTEGALAEAATGVDLMPGAGVPTLGETPVQVVADAAPGVEILAVRPSWVRVSAADGTVLFEKILDAGERYSVPQMDVAPLLRAGNSGSVYFAVAGQTYGPAAAGAQVVKNVALTPEALTEVYAVADLEQDADLAHFVAVASAVVLEAGASGE</sequence>
<dbReference type="Pfam" id="PF13413">
    <property type="entry name" value="HTH_25"/>
    <property type="match status" value="1"/>
</dbReference>
<protein>
    <submittedName>
        <fullName evidence="3">DUF4115 domain-containing protein</fullName>
    </submittedName>
</protein>
<dbReference type="Pfam" id="PF13464">
    <property type="entry name" value="RodZ_C"/>
    <property type="match status" value="1"/>
</dbReference>
<reference evidence="3 4" key="1">
    <citation type="submission" date="2022-10" db="EMBL/GenBank/DDBJ databases">
        <title>Defluviimonas sp. nov., isolated from ocean surface water.</title>
        <authorList>
            <person name="He W."/>
            <person name="Wang L."/>
            <person name="Zhang D.-F."/>
        </authorList>
    </citation>
    <scope>NUCLEOTIDE SEQUENCE [LARGE SCALE GENOMIC DNA]</scope>
    <source>
        <strain evidence="3 4">WL0075</strain>
    </source>
</reference>
<evidence type="ECO:0000313" key="4">
    <source>
        <dbReference type="Proteomes" id="UP001652503"/>
    </source>
</evidence>
<feature type="domain" description="Cytoskeleton protein RodZ-like C-terminal" evidence="2">
    <location>
        <begin position="297"/>
        <end position="366"/>
    </location>
</feature>
<dbReference type="InterPro" id="IPR050400">
    <property type="entry name" value="Bact_Cytoskel_RodZ"/>
</dbReference>
<gene>
    <name evidence="3" type="ORF">OE647_05635</name>
</gene>
<dbReference type="Gene3D" id="1.10.260.40">
    <property type="entry name" value="lambda repressor-like DNA-binding domains"/>
    <property type="match status" value="1"/>
</dbReference>
<dbReference type="InterPro" id="IPR025194">
    <property type="entry name" value="RodZ-like_C"/>
</dbReference>
<keyword evidence="4" id="KW-1185">Reference proteome</keyword>
<dbReference type="EMBL" id="JAOWLA010000004">
    <property type="protein sequence ID" value="MCV2864219.1"/>
    <property type="molecule type" value="Genomic_DNA"/>
</dbReference>
<feature type="region of interest" description="Disordered" evidence="1">
    <location>
        <begin position="106"/>
        <end position="132"/>
    </location>
</feature>
<evidence type="ECO:0000313" key="3">
    <source>
        <dbReference type="EMBL" id="MCV2864219.1"/>
    </source>
</evidence>
<dbReference type="Proteomes" id="UP001652503">
    <property type="component" value="Unassembled WGS sequence"/>
</dbReference>
<accession>A0ABT2YZB4</accession>
<dbReference type="RefSeq" id="WP_263720710.1">
    <property type="nucleotide sequence ID" value="NZ_JAOWLA010000004.1"/>
</dbReference>